<dbReference type="Pfam" id="PF02900">
    <property type="entry name" value="LigB"/>
    <property type="match status" value="1"/>
</dbReference>
<keyword evidence="4" id="KW-1185">Reference proteome</keyword>
<evidence type="ECO:0000313" key="4">
    <source>
        <dbReference type="Proteomes" id="UP000571950"/>
    </source>
</evidence>
<dbReference type="Proteomes" id="UP000571950">
    <property type="component" value="Unassembled WGS sequence"/>
</dbReference>
<gene>
    <name evidence="3" type="ORF">GGR43_004124</name>
</gene>
<accession>A0A7W6FRT6</accession>
<dbReference type="RefSeq" id="WP_188073662.1">
    <property type="nucleotide sequence ID" value="NZ_BSPS01000017.1"/>
</dbReference>
<dbReference type="AlphaFoldDB" id="A0A7W6FRT6"/>
<dbReference type="InterPro" id="IPR004183">
    <property type="entry name" value="Xdiol_dOase_suB"/>
</dbReference>
<organism evidence="3 4">
    <name type="scientific">Sphingobium jiangsuense</name>
    <dbReference type="NCBI Taxonomy" id="870476"/>
    <lineage>
        <taxon>Bacteria</taxon>
        <taxon>Pseudomonadati</taxon>
        <taxon>Pseudomonadota</taxon>
        <taxon>Alphaproteobacteria</taxon>
        <taxon>Sphingomonadales</taxon>
        <taxon>Sphingomonadaceae</taxon>
        <taxon>Sphingobium</taxon>
    </lineage>
</organism>
<name>A0A7W6FRT6_9SPHN</name>
<feature type="compositionally biased region" description="Basic and acidic residues" evidence="1">
    <location>
        <begin position="202"/>
        <end position="219"/>
    </location>
</feature>
<dbReference type="EMBL" id="JACIDT010000023">
    <property type="protein sequence ID" value="MBB3928380.1"/>
    <property type="molecule type" value="Genomic_DNA"/>
</dbReference>
<evidence type="ECO:0000256" key="1">
    <source>
        <dbReference type="SAM" id="MobiDB-lite"/>
    </source>
</evidence>
<protein>
    <submittedName>
        <fullName evidence="3">2,3-dihydroxyphenylpropionate 1,2-dioxygenase</fullName>
        <ecNumber evidence="3">1.13.11.16</ecNumber>
    </submittedName>
</protein>
<evidence type="ECO:0000259" key="2">
    <source>
        <dbReference type="Pfam" id="PF02900"/>
    </source>
</evidence>
<dbReference type="GO" id="GO:0008198">
    <property type="term" value="F:ferrous iron binding"/>
    <property type="evidence" value="ECO:0007669"/>
    <property type="project" value="InterPro"/>
</dbReference>
<evidence type="ECO:0000313" key="3">
    <source>
        <dbReference type="EMBL" id="MBB3928380.1"/>
    </source>
</evidence>
<dbReference type="Gene3D" id="3.40.830.10">
    <property type="entry name" value="LigB-like"/>
    <property type="match status" value="1"/>
</dbReference>
<proteinExistence type="predicted"/>
<dbReference type="GO" id="GO:0047070">
    <property type="term" value="F:3-carboxyethylcatechol 2,3-dioxygenase activity"/>
    <property type="evidence" value="ECO:0007669"/>
    <property type="project" value="UniProtKB-EC"/>
</dbReference>
<sequence length="323" mass="34632">MPSALLCASHTPLMREGNIAPDTELKVAAIFDDLAERVRAYAPDLIVQFAPDHFNGFFYDLMPSFCVGAAATSIGDWGTQPGPLPVPEDIALDLAAAVQADDIDLALSYAMKVDHGTTQIWEEMFGTARQFPVVPIFVNAIAPPVPSYRRARMLGEAVGRYFAQSGRRVLFAASGGLSHDPPIPEMATAEGEARARLIDNRNPTEEARAARQERVRTAGRDAAAGAGTRLPLNPEWDRQVLACLAAGDLLACDRFDTAEVARTAGLAANETLCWIAASAAHAVYGASDTQVLFYEAIPGWIAGMAMLFGTTRNGACPQNQEKQ</sequence>
<keyword evidence="3" id="KW-0223">Dioxygenase</keyword>
<feature type="domain" description="Extradiol ring-cleavage dioxygenase class III enzyme subunit B" evidence="2">
    <location>
        <begin position="6"/>
        <end position="304"/>
    </location>
</feature>
<keyword evidence="3" id="KW-0560">Oxidoreductase</keyword>
<reference evidence="3 4" key="1">
    <citation type="submission" date="2020-08" db="EMBL/GenBank/DDBJ databases">
        <title>Genomic Encyclopedia of Type Strains, Phase IV (KMG-IV): sequencing the most valuable type-strain genomes for metagenomic binning, comparative biology and taxonomic classification.</title>
        <authorList>
            <person name="Goeker M."/>
        </authorList>
    </citation>
    <scope>NUCLEOTIDE SEQUENCE [LARGE SCALE GENOMIC DNA]</scope>
    <source>
        <strain evidence="3 4">DSM 26189</strain>
    </source>
</reference>
<dbReference type="EC" id="1.13.11.16" evidence="3"/>
<dbReference type="NCBIfam" id="NF009910">
    <property type="entry name" value="PRK13370.1-4"/>
    <property type="match status" value="1"/>
</dbReference>
<feature type="region of interest" description="Disordered" evidence="1">
    <location>
        <begin position="202"/>
        <end position="222"/>
    </location>
</feature>
<comment type="caution">
    <text evidence="3">The sequence shown here is derived from an EMBL/GenBank/DDBJ whole genome shotgun (WGS) entry which is preliminary data.</text>
</comment>
<dbReference type="SUPFAM" id="SSF53213">
    <property type="entry name" value="LigB-like"/>
    <property type="match status" value="1"/>
</dbReference>